<keyword evidence="1" id="KW-0862">Zinc</keyword>
<evidence type="ECO:0000259" key="3">
    <source>
        <dbReference type="PROSITE" id="PS50157"/>
    </source>
</evidence>
<feature type="compositionally biased region" description="Low complexity" evidence="2">
    <location>
        <begin position="569"/>
        <end position="581"/>
    </location>
</feature>
<dbReference type="PROSITE" id="PS50157">
    <property type="entry name" value="ZINC_FINGER_C2H2_2"/>
    <property type="match status" value="2"/>
</dbReference>
<feature type="compositionally biased region" description="Low complexity" evidence="2">
    <location>
        <begin position="27"/>
        <end position="50"/>
    </location>
</feature>
<gene>
    <name evidence="4" type="ORF">D6C84_10286</name>
</gene>
<feature type="region of interest" description="Disordered" evidence="2">
    <location>
        <begin position="1"/>
        <end position="52"/>
    </location>
</feature>
<dbReference type="GO" id="GO:0008270">
    <property type="term" value="F:zinc ion binding"/>
    <property type="evidence" value="ECO:0007669"/>
    <property type="project" value="UniProtKB-KW"/>
</dbReference>
<keyword evidence="1" id="KW-0479">Metal-binding</keyword>
<dbReference type="InterPro" id="IPR036236">
    <property type="entry name" value="Znf_C2H2_sf"/>
</dbReference>
<keyword evidence="1" id="KW-0863">Zinc-finger</keyword>
<feature type="compositionally biased region" description="Polar residues" evidence="2">
    <location>
        <begin position="518"/>
        <end position="528"/>
    </location>
</feature>
<feature type="region of interest" description="Disordered" evidence="2">
    <location>
        <begin position="541"/>
        <end position="587"/>
    </location>
</feature>
<dbReference type="Proteomes" id="UP000310039">
    <property type="component" value="Unassembled WGS sequence"/>
</dbReference>
<protein>
    <recommendedName>
        <fullName evidence="3">C2H2-type domain-containing protein</fullName>
    </recommendedName>
</protein>
<feature type="domain" description="C2H2-type" evidence="3">
    <location>
        <begin position="276"/>
        <end position="304"/>
    </location>
</feature>
<accession>A0A4V4KXY2</accession>
<dbReference type="SMART" id="SM00355">
    <property type="entry name" value="ZnF_C2H2"/>
    <property type="match status" value="3"/>
</dbReference>
<dbReference type="SUPFAM" id="SSF57667">
    <property type="entry name" value="beta-beta-alpha zinc fingers"/>
    <property type="match status" value="1"/>
</dbReference>
<dbReference type="PROSITE" id="PS00028">
    <property type="entry name" value="ZINC_FINGER_C2H2_1"/>
    <property type="match status" value="2"/>
</dbReference>
<dbReference type="AlphaFoldDB" id="A0A4V4KXY2"/>
<feature type="region of interest" description="Disordered" evidence="2">
    <location>
        <begin position="500"/>
        <end position="528"/>
    </location>
</feature>
<dbReference type="Gene3D" id="3.30.160.60">
    <property type="entry name" value="Classic Zinc Finger"/>
    <property type="match status" value="1"/>
</dbReference>
<organism evidence="4 5">
    <name type="scientific">Aureobasidium pullulans</name>
    <name type="common">Black yeast</name>
    <name type="synonym">Pullularia pullulans</name>
    <dbReference type="NCBI Taxonomy" id="5580"/>
    <lineage>
        <taxon>Eukaryota</taxon>
        <taxon>Fungi</taxon>
        <taxon>Dikarya</taxon>
        <taxon>Ascomycota</taxon>
        <taxon>Pezizomycotina</taxon>
        <taxon>Dothideomycetes</taxon>
        <taxon>Dothideomycetidae</taxon>
        <taxon>Dothideales</taxon>
        <taxon>Saccotheciaceae</taxon>
        <taxon>Aureobasidium</taxon>
    </lineage>
</organism>
<comment type="caution">
    <text evidence="4">The sequence shown here is derived from an EMBL/GenBank/DDBJ whole genome shotgun (WGS) entry which is preliminary data.</text>
</comment>
<evidence type="ECO:0000256" key="2">
    <source>
        <dbReference type="SAM" id="MobiDB-lite"/>
    </source>
</evidence>
<dbReference type="EMBL" id="QZBT01000333">
    <property type="protein sequence ID" value="THZ71256.1"/>
    <property type="molecule type" value="Genomic_DNA"/>
</dbReference>
<evidence type="ECO:0000313" key="5">
    <source>
        <dbReference type="Proteomes" id="UP000310039"/>
    </source>
</evidence>
<proteinExistence type="predicted"/>
<reference evidence="4 5" key="1">
    <citation type="submission" date="2018-10" db="EMBL/GenBank/DDBJ databases">
        <title>Fifty Aureobasidium pullulans genomes reveal a recombining polyextremotolerant generalist.</title>
        <authorList>
            <person name="Gostincar C."/>
            <person name="Turk M."/>
            <person name="Zajc J."/>
            <person name="Gunde-Cimerman N."/>
        </authorList>
    </citation>
    <scope>NUCLEOTIDE SEQUENCE [LARGE SCALE GENOMIC DNA]</scope>
    <source>
        <strain evidence="4 5">EXF-3403</strain>
    </source>
</reference>
<evidence type="ECO:0000313" key="4">
    <source>
        <dbReference type="EMBL" id="THZ71256.1"/>
    </source>
</evidence>
<feature type="domain" description="C2H2-type" evidence="3">
    <location>
        <begin position="592"/>
        <end position="622"/>
    </location>
</feature>
<dbReference type="InterPro" id="IPR013087">
    <property type="entry name" value="Znf_C2H2_type"/>
</dbReference>
<sequence>MDFDDQLIAQLNAPEHRTPTPPPPPQDATTTSTPPTNPTTTPSLPRPTMTAKDGESYYIKPIPSGLRAPSLSSLMQLCHTHTLHHGFDVVKKAGVKPTSSKNGKKTIIPNAAYYKWHITCVLGGKPKNTRHLTEEQRRRDKGSLKMGCPSRVWAWAVERGEPDGAWEIRWGDTDPALHNHPPVDVRTLPNHRRRAREVDGVAEAIKKIATSGVGRKEGLQKLRSLYPDGLFSEKDVANELQKHFNEMHADDAKSLREQLALDLYPLHNNTTPEQVYDCRICHQGFTRLYSLLRHQRSNHAALAAGLELEMSEGLFNSQFPRQPVSQQAIPQFVQPQYIPRFSQPPYGRAARSVDVAEDVAMTPTVDVSFAELQLVTPQPSRVSNRGLANSHSRDEDADRLFLDSRYVAPQVHAKLTLPSSVALPIAINNDDAEDLALTPDMDVSFEDLQAVTPQRTGPSTNKLASLKLVTKSIEVAETSDVVMTNRLPRVIVRFSAPSPVDHRATSVRKNGKAPAPRNTPSNRQAPYQSYSDKCAANVAAANKQTAADKEQRSLRNATNAARSSPQPPSTSTTSTTKTQKPTPTPSIKPKLFKCDALHCDRAFVNINQLCNHIQRLHPQDSDELVLLARNQKPWPCLVSCGVRFQTRKLRTEHFYRGHGDICDEDKAVMIENWYEDGE</sequence>
<evidence type="ECO:0000256" key="1">
    <source>
        <dbReference type="PROSITE-ProRule" id="PRU00042"/>
    </source>
</evidence>
<name>A0A4V4KXY2_AURPU</name>